<dbReference type="PANTHER" id="PTHR23032:SF13">
    <property type="entry name" value="BRO1 DOMAIN-CONTAINING PROTEIN BROX"/>
    <property type="match status" value="1"/>
</dbReference>
<dbReference type="Proteomes" id="UP001652625">
    <property type="component" value="Chromosome 09"/>
</dbReference>
<dbReference type="Pfam" id="PF03097">
    <property type="entry name" value="BRO1"/>
    <property type="match status" value="1"/>
</dbReference>
<dbReference type="RefSeq" id="XP_065661951.1">
    <property type="nucleotide sequence ID" value="XM_065805879.1"/>
</dbReference>
<dbReference type="GeneID" id="100200493"/>
<sequence length="419" mass="46864">MAYWFHRHPLKATKVQNFDALKIISKSVPASKICSDLRLTRAKLLQLLADPRNNSQVVEQTMLEYLELLLGLCEGVAQQDNNSDVEAKLRKVEVFTWTHTICGSVGQALPDSYYELVSIITDFALWYTKKASFISSNEGLSEDEAKDVFRYLRQAAGIFLKAKSYSESKLGAGLLEKHSDVDPRILDAYHLQSLAEAQEVTVARAVELKHKATTVTAVALGTSSLFKSADECLRSIEQTKAAKWRKYLQLKKNIYLAYAHAFKGESLLSEDKCGDAIKSLQEAEKCYAMASILCKEYASVKGPGSSARPGEHQFFLRLGPIIKMKLEKANHENGFIYHQKVPSEVPELETTEIGMASPVEYIVPPISTRWKHEVLTAFQTQENKPHMTNKDNKEIIEPIKEVKDPNTSSSKGETGCIVS</sequence>
<protein>
    <submittedName>
        <fullName evidence="5">BRO1 domain-containing protein BROX</fullName>
    </submittedName>
</protein>
<dbReference type="InterPro" id="IPR038898">
    <property type="entry name" value="BROX"/>
</dbReference>
<organism evidence="4 5">
    <name type="scientific">Hydra vulgaris</name>
    <name type="common">Hydra</name>
    <name type="synonym">Hydra attenuata</name>
    <dbReference type="NCBI Taxonomy" id="6087"/>
    <lineage>
        <taxon>Eukaryota</taxon>
        <taxon>Metazoa</taxon>
        <taxon>Cnidaria</taxon>
        <taxon>Hydrozoa</taxon>
        <taxon>Hydroidolina</taxon>
        <taxon>Anthoathecata</taxon>
        <taxon>Aplanulata</taxon>
        <taxon>Hydridae</taxon>
        <taxon>Hydra</taxon>
    </lineage>
</organism>
<gene>
    <name evidence="5" type="primary">LOC100200493</name>
</gene>
<proteinExistence type="inferred from homology"/>
<dbReference type="PROSITE" id="PS51180">
    <property type="entry name" value="BRO1"/>
    <property type="match status" value="1"/>
</dbReference>
<evidence type="ECO:0000256" key="1">
    <source>
        <dbReference type="ARBA" id="ARBA00008901"/>
    </source>
</evidence>
<dbReference type="PANTHER" id="PTHR23032">
    <property type="entry name" value="BRO1 DOMAIN-CONTAINING PROTEIN BROX"/>
    <property type="match status" value="1"/>
</dbReference>
<evidence type="ECO:0000313" key="5">
    <source>
        <dbReference type="RefSeq" id="XP_065661951.1"/>
    </source>
</evidence>
<accession>A0ABM4CJM0</accession>
<reference evidence="5" key="1">
    <citation type="submission" date="2025-08" db="UniProtKB">
        <authorList>
            <consortium name="RefSeq"/>
        </authorList>
    </citation>
    <scope>IDENTIFICATION</scope>
</reference>
<dbReference type="SMART" id="SM01041">
    <property type="entry name" value="BRO1"/>
    <property type="match status" value="1"/>
</dbReference>
<evidence type="ECO:0000259" key="3">
    <source>
        <dbReference type="PROSITE" id="PS51180"/>
    </source>
</evidence>
<feature type="region of interest" description="Disordered" evidence="2">
    <location>
        <begin position="400"/>
        <end position="419"/>
    </location>
</feature>
<dbReference type="InterPro" id="IPR004328">
    <property type="entry name" value="BRO1_dom"/>
</dbReference>
<evidence type="ECO:0000313" key="4">
    <source>
        <dbReference type="Proteomes" id="UP001652625"/>
    </source>
</evidence>
<comment type="similarity">
    <text evidence="1">Belongs to the BROX family.</text>
</comment>
<name>A0ABM4CJM0_HYDVU</name>
<dbReference type="InterPro" id="IPR038499">
    <property type="entry name" value="BRO1_sf"/>
</dbReference>
<evidence type="ECO:0000256" key="2">
    <source>
        <dbReference type="SAM" id="MobiDB-lite"/>
    </source>
</evidence>
<dbReference type="Gene3D" id="1.25.40.280">
    <property type="entry name" value="alix/aip1 like domains"/>
    <property type="match status" value="1"/>
</dbReference>
<keyword evidence="4" id="KW-1185">Reference proteome</keyword>
<feature type="domain" description="BRO1" evidence="3">
    <location>
        <begin position="1"/>
        <end position="419"/>
    </location>
</feature>